<sequence>KGKFLKSKELDTMCSERASVYFEHGFNGCLAQFRANDYSEDEHPALFLDMMQTLEDMPEEGEMVEDDSSDQEAALPS</sequence>
<evidence type="ECO:0000313" key="2">
    <source>
        <dbReference type="EMBL" id="KZV13904.1"/>
    </source>
</evidence>
<dbReference type="EMBL" id="KV024252">
    <property type="protein sequence ID" value="KZV13904.1"/>
    <property type="molecule type" value="Genomic_DNA"/>
</dbReference>
<accession>A0A2Z6ZXC2</accession>
<evidence type="ECO:0000256" key="1">
    <source>
        <dbReference type="SAM" id="MobiDB-lite"/>
    </source>
</evidence>
<organism evidence="2 3">
    <name type="scientific">Dorcoceras hygrometricum</name>
    <dbReference type="NCBI Taxonomy" id="472368"/>
    <lineage>
        <taxon>Eukaryota</taxon>
        <taxon>Viridiplantae</taxon>
        <taxon>Streptophyta</taxon>
        <taxon>Embryophyta</taxon>
        <taxon>Tracheophyta</taxon>
        <taxon>Spermatophyta</taxon>
        <taxon>Magnoliopsida</taxon>
        <taxon>eudicotyledons</taxon>
        <taxon>Gunneridae</taxon>
        <taxon>Pentapetalae</taxon>
        <taxon>asterids</taxon>
        <taxon>lamiids</taxon>
        <taxon>Lamiales</taxon>
        <taxon>Gesneriaceae</taxon>
        <taxon>Didymocarpoideae</taxon>
        <taxon>Trichosporeae</taxon>
        <taxon>Loxocarpinae</taxon>
        <taxon>Dorcoceras</taxon>
    </lineage>
</organism>
<feature type="non-terminal residue" evidence="2">
    <location>
        <position position="1"/>
    </location>
</feature>
<feature type="compositionally biased region" description="Acidic residues" evidence="1">
    <location>
        <begin position="58"/>
        <end position="70"/>
    </location>
</feature>
<dbReference type="AlphaFoldDB" id="A0A2Z6ZXC2"/>
<dbReference type="Proteomes" id="UP000250235">
    <property type="component" value="Unassembled WGS sequence"/>
</dbReference>
<keyword evidence="3" id="KW-1185">Reference proteome</keyword>
<proteinExistence type="predicted"/>
<evidence type="ECO:0000313" key="3">
    <source>
        <dbReference type="Proteomes" id="UP000250235"/>
    </source>
</evidence>
<name>A0A2Z6ZXC2_9LAMI</name>
<feature type="region of interest" description="Disordered" evidence="1">
    <location>
        <begin position="58"/>
        <end position="77"/>
    </location>
</feature>
<protein>
    <submittedName>
        <fullName evidence="2">Pentatricopeptide repeat domain containing protein</fullName>
    </submittedName>
</protein>
<gene>
    <name evidence="2" type="ORF">F511_44838</name>
</gene>
<reference evidence="2 3" key="1">
    <citation type="journal article" date="2015" name="Proc. Natl. Acad. Sci. U.S.A.">
        <title>The resurrection genome of Boea hygrometrica: A blueprint for survival of dehydration.</title>
        <authorList>
            <person name="Xiao L."/>
            <person name="Yang G."/>
            <person name="Zhang L."/>
            <person name="Yang X."/>
            <person name="Zhao S."/>
            <person name="Ji Z."/>
            <person name="Zhou Q."/>
            <person name="Hu M."/>
            <person name="Wang Y."/>
            <person name="Chen M."/>
            <person name="Xu Y."/>
            <person name="Jin H."/>
            <person name="Xiao X."/>
            <person name="Hu G."/>
            <person name="Bao F."/>
            <person name="Hu Y."/>
            <person name="Wan P."/>
            <person name="Li L."/>
            <person name="Deng X."/>
            <person name="Kuang T."/>
            <person name="Xiang C."/>
            <person name="Zhu J.K."/>
            <person name="Oliver M.J."/>
            <person name="He Y."/>
        </authorList>
    </citation>
    <scope>NUCLEOTIDE SEQUENCE [LARGE SCALE GENOMIC DNA]</scope>
    <source>
        <strain evidence="3">cv. XS01</strain>
    </source>
</reference>